<organism evidence="1 2">
    <name type="scientific">Altericroceibacterium spongiae</name>
    <dbReference type="NCBI Taxonomy" id="2320269"/>
    <lineage>
        <taxon>Bacteria</taxon>
        <taxon>Pseudomonadati</taxon>
        <taxon>Pseudomonadota</taxon>
        <taxon>Alphaproteobacteria</taxon>
        <taxon>Sphingomonadales</taxon>
        <taxon>Erythrobacteraceae</taxon>
        <taxon>Altericroceibacterium</taxon>
    </lineage>
</organism>
<dbReference type="EMBL" id="RAPF01000012">
    <property type="protein sequence ID" value="RKF17695.1"/>
    <property type="molecule type" value="Genomic_DNA"/>
</dbReference>
<comment type="caution">
    <text evidence="1">The sequence shown here is derived from an EMBL/GenBank/DDBJ whole genome shotgun (WGS) entry which is preliminary data.</text>
</comment>
<dbReference type="OrthoDB" id="7597130at2"/>
<dbReference type="Proteomes" id="UP000284395">
    <property type="component" value="Unassembled WGS sequence"/>
</dbReference>
<proteinExistence type="predicted"/>
<evidence type="ECO:0008006" key="3">
    <source>
        <dbReference type="Google" id="ProtNLM"/>
    </source>
</evidence>
<name>A0A420EAJ5_9SPHN</name>
<reference evidence="1 2" key="1">
    <citation type="submission" date="2018-09" db="EMBL/GenBank/DDBJ databases">
        <title>Altererythrobacter spongiae sp. nov., isolated from a marine sponge.</title>
        <authorList>
            <person name="Zhuang L."/>
            <person name="Luo L."/>
        </authorList>
    </citation>
    <scope>NUCLEOTIDE SEQUENCE [LARGE SCALE GENOMIC DNA]</scope>
    <source>
        <strain evidence="1 2">HN-Y73</strain>
    </source>
</reference>
<gene>
    <name evidence="1" type="ORF">D6851_15655</name>
</gene>
<accession>A0A420EAJ5</accession>
<evidence type="ECO:0000313" key="2">
    <source>
        <dbReference type="Proteomes" id="UP000284395"/>
    </source>
</evidence>
<dbReference type="RefSeq" id="WP_120325848.1">
    <property type="nucleotide sequence ID" value="NZ_RAPF01000012.1"/>
</dbReference>
<evidence type="ECO:0000313" key="1">
    <source>
        <dbReference type="EMBL" id="RKF17695.1"/>
    </source>
</evidence>
<dbReference type="AlphaFoldDB" id="A0A420EAJ5"/>
<sequence length="73" mass="8412">MSQRQQYVATLRQKRRDAGFRPLEVWLEKDIIKQIDDLKLGEESRDAVISRLLASKLKQLSQQRPEAGAVSMS</sequence>
<protein>
    <recommendedName>
        <fullName evidence="3">Ribbon-helix-helix protein, CopG family</fullName>
    </recommendedName>
</protein>
<keyword evidence="2" id="KW-1185">Reference proteome</keyword>